<dbReference type="Proteomes" id="UP000885750">
    <property type="component" value="Unassembled WGS sequence"/>
</dbReference>
<keyword evidence="5 6" id="KW-0472">Membrane</keyword>
<evidence type="ECO:0000256" key="1">
    <source>
        <dbReference type="ARBA" id="ARBA00022475"/>
    </source>
</evidence>
<gene>
    <name evidence="7" type="primary">lptC</name>
    <name evidence="7" type="ORF">ENJ51_02370</name>
</gene>
<evidence type="ECO:0000256" key="5">
    <source>
        <dbReference type="ARBA" id="ARBA00023136"/>
    </source>
</evidence>
<evidence type="ECO:0000256" key="6">
    <source>
        <dbReference type="SAM" id="Phobius"/>
    </source>
</evidence>
<dbReference type="InterPro" id="IPR010664">
    <property type="entry name" value="LipoPS_assembly_LptC-rel"/>
</dbReference>
<dbReference type="AlphaFoldDB" id="A0A7V2WUD2"/>
<keyword evidence="4 6" id="KW-1133">Transmembrane helix</keyword>
<sequence>MRDVARSTGKIAYPTRKLSEVNVKGLLLLIISIIIALAVTWLNNVWLSYQEFVSAGNERQIDYYLSDFSLLNTTANGDMKYSIQGQHLVHKNSTGGSEIFQPIIQAADQDGQTLFIRAEKAQQEESQGVIELAGAVLIQKTTRQNKTTDNSIQLDSLDNNTTDFSLKTINLSFDPIKREIFTDAPITLTTKDGLLTGTGLRSQLDQQELRILSNVHAKFDPNP</sequence>
<feature type="transmembrane region" description="Helical" evidence="6">
    <location>
        <begin position="21"/>
        <end position="42"/>
    </location>
</feature>
<reference evidence="7" key="1">
    <citation type="journal article" date="2020" name="mSystems">
        <title>Genome- and Community-Level Interaction Insights into Carbon Utilization and Element Cycling Functions of Hydrothermarchaeota in Hydrothermal Sediment.</title>
        <authorList>
            <person name="Zhou Z."/>
            <person name="Liu Y."/>
            <person name="Xu W."/>
            <person name="Pan J."/>
            <person name="Luo Z.H."/>
            <person name="Li M."/>
        </authorList>
    </citation>
    <scope>NUCLEOTIDE SEQUENCE [LARGE SCALE GENOMIC DNA]</scope>
    <source>
        <strain evidence="7">HyVt-493</strain>
    </source>
</reference>
<evidence type="ECO:0000313" key="7">
    <source>
        <dbReference type="EMBL" id="HFC91640.1"/>
    </source>
</evidence>
<organism evidence="7">
    <name type="scientific">Leucothrix mucor</name>
    <dbReference type="NCBI Taxonomy" id="45248"/>
    <lineage>
        <taxon>Bacteria</taxon>
        <taxon>Pseudomonadati</taxon>
        <taxon>Pseudomonadota</taxon>
        <taxon>Gammaproteobacteria</taxon>
        <taxon>Thiotrichales</taxon>
        <taxon>Thiotrichaceae</taxon>
        <taxon>Leucothrix</taxon>
    </lineage>
</organism>
<dbReference type="PANTHER" id="PTHR37481">
    <property type="entry name" value="LIPOPOLYSACCHARIDE EXPORT SYSTEM PROTEIN LPTC"/>
    <property type="match status" value="1"/>
</dbReference>
<evidence type="ECO:0000256" key="4">
    <source>
        <dbReference type="ARBA" id="ARBA00022989"/>
    </source>
</evidence>
<keyword evidence="2" id="KW-0997">Cell inner membrane</keyword>
<accession>A0A7V2WUD2</accession>
<dbReference type="NCBIfam" id="TIGR04409">
    <property type="entry name" value="LptC_YrbK"/>
    <property type="match status" value="1"/>
</dbReference>
<comment type="caution">
    <text evidence="7">The sequence shown here is derived from an EMBL/GenBank/DDBJ whole genome shotgun (WGS) entry which is preliminary data.</text>
</comment>
<evidence type="ECO:0000256" key="3">
    <source>
        <dbReference type="ARBA" id="ARBA00022692"/>
    </source>
</evidence>
<proteinExistence type="predicted"/>
<dbReference type="EMBL" id="DRMS01000093">
    <property type="protein sequence ID" value="HFC91640.1"/>
    <property type="molecule type" value="Genomic_DNA"/>
</dbReference>
<dbReference type="GO" id="GO:0005886">
    <property type="term" value="C:plasma membrane"/>
    <property type="evidence" value="ECO:0007669"/>
    <property type="project" value="InterPro"/>
</dbReference>
<keyword evidence="1" id="KW-1003">Cell membrane</keyword>
<dbReference type="Gene3D" id="2.60.450.10">
    <property type="entry name" value="Lipopolysaccharide (LPS) transport protein A like domain"/>
    <property type="match status" value="1"/>
</dbReference>
<dbReference type="GO" id="GO:0030288">
    <property type="term" value="C:outer membrane-bounded periplasmic space"/>
    <property type="evidence" value="ECO:0007669"/>
    <property type="project" value="TreeGrafter"/>
</dbReference>
<name>A0A7V2WUD2_LEUMU</name>
<evidence type="ECO:0000256" key="2">
    <source>
        <dbReference type="ARBA" id="ARBA00022519"/>
    </source>
</evidence>
<dbReference type="Pfam" id="PF06835">
    <property type="entry name" value="LptC"/>
    <property type="match status" value="1"/>
</dbReference>
<keyword evidence="3 6" id="KW-0812">Transmembrane</keyword>
<protein>
    <submittedName>
        <fullName evidence="7">LPS export ABC transporter periplasmic protein LptC</fullName>
    </submittedName>
</protein>
<dbReference type="InterPro" id="IPR026265">
    <property type="entry name" value="LptC"/>
</dbReference>
<dbReference type="GO" id="GO:0015221">
    <property type="term" value="F:lipopolysaccharide transmembrane transporter activity"/>
    <property type="evidence" value="ECO:0007669"/>
    <property type="project" value="InterPro"/>
</dbReference>
<dbReference type="PANTHER" id="PTHR37481:SF1">
    <property type="entry name" value="LIPOPOLYSACCHARIDE EXPORT SYSTEM PROTEIN LPTC"/>
    <property type="match status" value="1"/>
</dbReference>
<dbReference type="GO" id="GO:0017089">
    <property type="term" value="F:glycolipid transfer activity"/>
    <property type="evidence" value="ECO:0007669"/>
    <property type="project" value="TreeGrafter"/>
</dbReference>
<dbReference type="InterPro" id="IPR052363">
    <property type="entry name" value="LPS_export_LptC"/>
</dbReference>